<gene>
    <name evidence="1" type="ORF">OG835_17005</name>
</gene>
<keyword evidence="1" id="KW-0808">Transferase</keyword>
<dbReference type="Proteomes" id="UP001348369">
    <property type="component" value="Chromosome"/>
</dbReference>
<sequence>MPPLRNTGSAPEAERPDYAGRYLLESALGSGGMGVVHLATSASGLRLAVKVIHTNHASDPEFRARFRQEVAAARRVSGAFTAPVVDADPEAERPWMATLFIDGPTLSERVKRNGPLDAEELIRLGAGLAEGLRDIHRAGVVHRDLKPSNVLLASDGPKVIDFGISRPTDSDLRTETGKLIGTPPFMAPEQFQRPREVGPAADVFAMGAVLVHAATGRGPFDSDSPYIVAYQVVHNEPDLAGVPEKLLPLITRCLAKEPADRPTPDEMMAALRPSSVPGTDRRHGADGRHGAQTSSLAAGPLGASPLVPAQRGPDPAESADPDPATHARPARSRTRQLRIRPLESAEGAEGQVRAERPEPLNAEPESGRPASRPRPRRQIRRWTAIGVVLAAVVAAAGFVGVRAMTDDGAAAPARPEAAGPGGAFHPWHIKLPDSGGENRIPVCSAADAAVYCSAPGIKAARLDPRNGHLDWSVKGDKAGADADVDAAPVLSGGLLHVISPGGARLEALDPDSGAERWSIALSSYASVRHVGGTVLLVAYDGRVRSLDSATGDERWSRQRGGTGTVWTAAGGSPTGDAPLFAATPSSDGGATEVSSIDPADGAVRWEKRLTGSLTPAGASDDALFLLSVDADGYTNEVVRLDASTRTVRRVPLPTPVDQAQATVAGDTVYVMGYTGSLLAVDTAGSGGHGGGSESAGVRWRLETSVTRASQPTAAGNRVYLSAGDGRLLAVDAERGVLLGQTKPRMDDGPHTLVPTLPAPVTEPGAVFATAPDGSVFAVDSRRPDRW</sequence>
<organism evidence="1 2">
    <name type="scientific">Streptomyces scopuliridis</name>
    <dbReference type="NCBI Taxonomy" id="452529"/>
    <lineage>
        <taxon>Bacteria</taxon>
        <taxon>Bacillati</taxon>
        <taxon>Actinomycetota</taxon>
        <taxon>Actinomycetes</taxon>
        <taxon>Kitasatosporales</taxon>
        <taxon>Streptomycetaceae</taxon>
        <taxon>Streptomyces</taxon>
    </lineage>
</organism>
<evidence type="ECO:0000313" key="2">
    <source>
        <dbReference type="Proteomes" id="UP001348369"/>
    </source>
</evidence>
<keyword evidence="1" id="KW-0418">Kinase</keyword>
<evidence type="ECO:0000313" key="1">
    <source>
        <dbReference type="EMBL" id="WSC03082.1"/>
    </source>
</evidence>
<protein>
    <submittedName>
        <fullName evidence="1">Serine/threonine-protein kinase</fullName>
    </submittedName>
</protein>
<dbReference type="EMBL" id="CP109109">
    <property type="protein sequence ID" value="WSC03082.1"/>
    <property type="molecule type" value="Genomic_DNA"/>
</dbReference>
<name>A0ACD5A159_9ACTN</name>
<proteinExistence type="predicted"/>
<accession>A0ACD5A159</accession>
<reference evidence="1" key="1">
    <citation type="submission" date="2022-10" db="EMBL/GenBank/DDBJ databases">
        <title>The complete genomes of actinobacterial strains from the NBC collection.</title>
        <authorList>
            <person name="Joergensen T.S."/>
            <person name="Alvarez Arevalo M."/>
            <person name="Sterndorff E.B."/>
            <person name="Faurdal D."/>
            <person name="Vuksanovic O."/>
            <person name="Mourched A.-S."/>
            <person name="Charusanti P."/>
            <person name="Shaw S."/>
            <person name="Blin K."/>
            <person name="Weber T."/>
        </authorList>
    </citation>
    <scope>NUCLEOTIDE SEQUENCE</scope>
    <source>
        <strain evidence="1">NBC 01771</strain>
    </source>
</reference>
<keyword evidence="2" id="KW-1185">Reference proteome</keyword>